<dbReference type="CDD" id="cd00130">
    <property type="entry name" value="PAS"/>
    <property type="match status" value="3"/>
</dbReference>
<keyword evidence="1" id="KW-0472">Membrane</keyword>
<dbReference type="EMBL" id="CP113517">
    <property type="protein sequence ID" value="WAR45198.1"/>
    <property type="molecule type" value="Genomic_DNA"/>
</dbReference>
<gene>
    <name evidence="4" type="ORF">NM686_001425</name>
</gene>
<dbReference type="InterPro" id="IPR013655">
    <property type="entry name" value="PAS_fold_3"/>
</dbReference>
<keyword evidence="5" id="KW-1185">Reference proteome</keyword>
<protein>
    <submittedName>
        <fullName evidence="4">PAS domain S-box protein</fullName>
    </submittedName>
</protein>
<reference evidence="4" key="1">
    <citation type="submission" date="2022-11" db="EMBL/GenBank/DDBJ databases">
        <title>Methylomonas rapida sp. nov., Carotenoid-Producing Obligate Methanotrophs with High Growth Characteristics and Biotechnological Potential.</title>
        <authorList>
            <person name="Tikhonova E.N."/>
            <person name="Suleimanov R.Z."/>
            <person name="Miroshnikov K."/>
            <person name="Oshkin I.Y."/>
            <person name="Belova S.E."/>
            <person name="Danilova O.V."/>
            <person name="Ashikhmin A."/>
            <person name="Konopkin A."/>
            <person name="But S.Y."/>
            <person name="Khmelenina V.N."/>
            <person name="Kuznetsov N."/>
            <person name="Pimenov N.V."/>
            <person name="Dedysh S.N."/>
        </authorList>
    </citation>
    <scope>NUCLEOTIDE SEQUENCE</scope>
    <source>
        <strain evidence="4">MP1</strain>
    </source>
</reference>
<evidence type="ECO:0000313" key="5">
    <source>
        <dbReference type="Proteomes" id="UP001162780"/>
    </source>
</evidence>
<evidence type="ECO:0000313" key="4">
    <source>
        <dbReference type="EMBL" id="WAR45198.1"/>
    </source>
</evidence>
<dbReference type="PROSITE" id="PS50113">
    <property type="entry name" value="PAC"/>
    <property type="match status" value="1"/>
</dbReference>
<feature type="transmembrane region" description="Helical" evidence="1">
    <location>
        <begin position="12"/>
        <end position="33"/>
    </location>
</feature>
<dbReference type="Proteomes" id="UP001162780">
    <property type="component" value="Chromosome"/>
</dbReference>
<feature type="domain" description="PAS" evidence="2">
    <location>
        <begin position="618"/>
        <end position="664"/>
    </location>
</feature>
<dbReference type="InterPro" id="IPR000014">
    <property type="entry name" value="PAS"/>
</dbReference>
<dbReference type="CDD" id="cd18774">
    <property type="entry name" value="PDC2_HK_sensor"/>
    <property type="match status" value="1"/>
</dbReference>
<dbReference type="RefSeq" id="WP_255190167.1">
    <property type="nucleotide sequence ID" value="NZ_CP113517.1"/>
</dbReference>
<dbReference type="Gene3D" id="3.30.450.20">
    <property type="entry name" value="PAS domain"/>
    <property type="match status" value="3"/>
</dbReference>
<dbReference type="InterPro" id="IPR052155">
    <property type="entry name" value="Biofilm_reg_signaling"/>
</dbReference>
<dbReference type="InterPro" id="IPR001610">
    <property type="entry name" value="PAC"/>
</dbReference>
<accession>A0ABY7GL15</accession>
<evidence type="ECO:0000256" key="1">
    <source>
        <dbReference type="SAM" id="Phobius"/>
    </source>
</evidence>
<keyword evidence="1" id="KW-1133">Transmembrane helix</keyword>
<feature type="transmembrane region" description="Helical" evidence="1">
    <location>
        <begin position="305"/>
        <end position="327"/>
    </location>
</feature>
<dbReference type="InterPro" id="IPR035965">
    <property type="entry name" value="PAS-like_dom_sf"/>
</dbReference>
<dbReference type="Pfam" id="PF08447">
    <property type="entry name" value="PAS_3"/>
    <property type="match status" value="1"/>
</dbReference>
<dbReference type="NCBIfam" id="TIGR00229">
    <property type="entry name" value="sensory_box"/>
    <property type="match status" value="2"/>
</dbReference>
<dbReference type="Pfam" id="PF13426">
    <property type="entry name" value="PAS_9"/>
    <property type="match status" value="1"/>
</dbReference>
<organism evidence="4 5">
    <name type="scientific">Methylomonas rapida</name>
    <dbReference type="NCBI Taxonomy" id="2963939"/>
    <lineage>
        <taxon>Bacteria</taxon>
        <taxon>Pseudomonadati</taxon>
        <taxon>Pseudomonadota</taxon>
        <taxon>Gammaproteobacteria</taxon>
        <taxon>Methylococcales</taxon>
        <taxon>Methylococcaceae</taxon>
        <taxon>Methylomonas</taxon>
    </lineage>
</organism>
<dbReference type="SUPFAM" id="SSF55785">
    <property type="entry name" value="PYP-like sensor domain (PAS domain)"/>
    <property type="match status" value="3"/>
</dbReference>
<evidence type="ECO:0000259" key="3">
    <source>
        <dbReference type="PROSITE" id="PS50113"/>
    </source>
</evidence>
<sequence>MPQIPTNRSPGAWLLGLLALLVALIVAGGWLHFNSQQAEAKRLAEEMLTHIEALKADQIAQWMRERRADAAAALDLPLARRYLQAPHDPATRQEMQQWLNRSQRTYSYSAVALFDAAGRLLLHSTAAQAPWQGTAFLVAASEHAQAAVSARDVVFYDLHDLPDQFIHMSFAAPVGLSPQPDRPAAGALLFVIDPRSYLYPLIQTWPTPSPSAETMLIRREGDEVVFLNDLRHRADTALKLRLPISAPPRLPSEMAAQGREGLVEGATDYRGVPVLAAIRAIAGTPWSMVAKVDQDEVYAPQRQQAWTTGLLTALLVLLASLGLGLVWRQQQLASSRRAEAMLGESEKRFRQLFEHVPMALGFVTLDGRMLALNGKFEQVLGYTLSDIPDIEAWWRLAYPDPVYRATVQASWSPAIERAVATGGEIEPTAFRVTCKGGAVRDVLISGIVLADGVLAAFLDISEQKRMERRLGLAMHAARILIWEIDFTTGKLGYDGSAMTGLGLDQATAPDTLEGWMARIHPDDRGRFTALVEQTLQPCNTRDFDCEYRFDDNTGGYHWLQTVVQRDADGWPLLGAGYSVNIDERKQAEAAAAQYTRELERGRRALLSVLQDQRRVEASLRQLALAVEQSPESIVITNLAAEIEYVNTAFLATTGYTRDQVVGQNPRILQSGQTPRATYDEMWDSLTAGQPWKGEFINRKASGEEYVEFAHVAPLRQADDRISHYVAVKADITEKKRLFRILRRNHYM</sequence>
<dbReference type="SMART" id="SM00086">
    <property type="entry name" value="PAC"/>
    <property type="match status" value="2"/>
</dbReference>
<feature type="domain" description="PAC" evidence="3">
    <location>
        <begin position="689"/>
        <end position="743"/>
    </location>
</feature>
<dbReference type="PANTHER" id="PTHR44757">
    <property type="entry name" value="DIGUANYLATE CYCLASE DGCP"/>
    <property type="match status" value="1"/>
</dbReference>
<name>A0ABY7GL15_9GAMM</name>
<evidence type="ECO:0000259" key="2">
    <source>
        <dbReference type="PROSITE" id="PS50112"/>
    </source>
</evidence>
<proteinExistence type="predicted"/>
<keyword evidence="1" id="KW-0812">Transmembrane</keyword>
<dbReference type="Pfam" id="PF13188">
    <property type="entry name" value="PAS_8"/>
    <property type="match status" value="1"/>
</dbReference>
<dbReference type="PROSITE" id="PS50112">
    <property type="entry name" value="PAS"/>
    <property type="match status" value="2"/>
</dbReference>
<dbReference type="PANTHER" id="PTHR44757:SF2">
    <property type="entry name" value="BIOFILM ARCHITECTURE MAINTENANCE PROTEIN MBAA"/>
    <property type="match status" value="1"/>
</dbReference>
<dbReference type="InterPro" id="IPR000700">
    <property type="entry name" value="PAS-assoc_C"/>
</dbReference>
<feature type="domain" description="PAS" evidence="2">
    <location>
        <begin position="345"/>
        <end position="387"/>
    </location>
</feature>
<dbReference type="SMART" id="SM00091">
    <property type="entry name" value="PAS"/>
    <property type="match status" value="3"/>
</dbReference>